<evidence type="ECO:0000313" key="3">
    <source>
        <dbReference type="Proteomes" id="UP000823749"/>
    </source>
</evidence>
<keyword evidence="1" id="KW-0812">Transmembrane</keyword>
<proteinExistence type="predicted"/>
<dbReference type="Proteomes" id="UP000823749">
    <property type="component" value="Chromosome 11"/>
</dbReference>
<organism evidence="2 3">
    <name type="scientific">Rhododendron griersonianum</name>
    <dbReference type="NCBI Taxonomy" id="479676"/>
    <lineage>
        <taxon>Eukaryota</taxon>
        <taxon>Viridiplantae</taxon>
        <taxon>Streptophyta</taxon>
        <taxon>Embryophyta</taxon>
        <taxon>Tracheophyta</taxon>
        <taxon>Spermatophyta</taxon>
        <taxon>Magnoliopsida</taxon>
        <taxon>eudicotyledons</taxon>
        <taxon>Gunneridae</taxon>
        <taxon>Pentapetalae</taxon>
        <taxon>asterids</taxon>
        <taxon>Ericales</taxon>
        <taxon>Ericaceae</taxon>
        <taxon>Ericoideae</taxon>
        <taxon>Rhodoreae</taxon>
        <taxon>Rhododendron</taxon>
    </lineage>
</organism>
<reference evidence="2" key="1">
    <citation type="submission" date="2020-08" db="EMBL/GenBank/DDBJ databases">
        <title>Plant Genome Project.</title>
        <authorList>
            <person name="Zhang R.-G."/>
        </authorList>
    </citation>
    <scope>NUCLEOTIDE SEQUENCE</scope>
    <source>
        <strain evidence="2">WSP0</strain>
        <tissue evidence="2">Leaf</tissue>
    </source>
</reference>
<feature type="transmembrane region" description="Helical" evidence="1">
    <location>
        <begin position="41"/>
        <end position="62"/>
    </location>
</feature>
<evidence type="ECO:0000256" key="1">
    <source>
        <dbReference type="SAM" id="Phobius"/>
    </source>
</evidence>
<evidence type="ECO:0000313" key="2">
    <source>
        <dbReference type="EMBL" id="KAG5524181.1"/>
    </source>
</evidence>
<keyword evidence="3" id="KW-1185">Reference proteome</keyword>
<protein>
    <submittedName>
        <fullName evidence="2">Uncharacterized protein</fullName>
    </submittedName>
</protein>
<keyword evidence="1" id="KW-0472">Membrane</keyword>
<gene>
    <name evidence="2" type="ORF">RHGRI_030995</name>
</gene>
<dbReference type="EMBL" id="JACTNZ010000011">
    <property type="protein sequence ID" value="KAG5524181.1"/>
    <property type="molecule type" value="Genomic_DNA"/>
</dbReference>
<dbReference type="AlphaFoldDB" id="A0AAV6I6Q1"/>
<name>A0AAV6I6Q1_9ERIC</name>
<sequence length="64" mass="7028">MHNKLQVSISTHSPNDNLDALAGRVGTTVQELERKATMPNLINVLSLIFFGIALLMAMTAIMKF</sequence>
<keyword evidence="1" id="KW-1133">Transmembrane helix</keyword>
<comment type="caution">
    <text evidence="2">The sequence shown here is derived from an EMBL/GenBank/DDBJ whole genome shotgun (WGS) entry which is preliminary data.</text>
</comment>
<accession>A0AAV6I6Q1</accession>